<dbReference type="OrthoDB" id="674363at2"/>
<sequence length="128" mass="13846">MSKYIAKQPREIADCVNAYLQDGDLDGITTMFHPDCQIFFPPDQPPLMGLTGARKAFEGFMELKPTIKSDVFCEVINGDVALLRANWSVVAPDGAVLAEGQSTEVAKKLENGGWGYLIDCPNGPPALS</sequence>
<dbReference type="SUPFAM" id="SSF54427">
    <property type="entry name" value="NTF2-like"/>
    <property type="match status" value="1"/>
</dbReference>
<dbReference type="InterPro" id="IPR027843">
    <property type="entry name" value="DUF4440"/>
</dbReference>
<keyword evidence="2" id="KW-0413">Isomerase</keyword>
<dbReference type="Pfam" id="PF14534">
    <property type="entry name" value="DUF4440"/>
    <property type="match status" value="1"/>
</dbReference>
<dbReference type="InterPro" id="IPR032710">
    <property type="entry name" value="NTF2-like_dom_sf"/>
</dbReference>
<feature type="domain" description="DUF4440" evidence="1">
    <location>
        <begin position="12"/>
        <end position="114"/>
    </location>
</feature>
<keyword evidence="3" id="KW-1185">Reference proteome</keyword>
<dbReference type="GO" id="GO:0016853">
    <property type="term" value="F:isomerase activity"/>
    <property type="evidence" value="ECO:0007669"/>
    <property type="project" value="UniProtKB-KW"/>
</dbReference>
<accession>A0A1G5QWP9</accession>
<reference evidence="2 3" key="1">
    <citation type="submission" date="2016-10" db="EMBL/GenBank/DDBJ databases">
        <authorList>
            <person name="de Groot N.N."/>
        </authorList>
    </citation>
    <scope>NUCLEOTIDE SEQUENCE [LARGE SCALE GENOMIC DNA]</scope>
    <source>
        <strain evidence="2 3">U95</strain>
    </source>
</reference>
<dbReference type="STRING" id="1156985.SAMN04488118_10675"/>
<organism evidence="2 3">
    <name type="scientific">Epibacterium ulvae</name>
    <dbReference type="NCBI Taxonomy" id="1156985"/>
    <lineage>
        <taxon>Bacteria</taxon>
        <taxon>Pseudomonadati</taxon>
        <taxon>Pseudomonadota</taxon>
        <taxon>Alphaproteobacteria</taxon>
        <taxon>Rhodobacterales</taxon>
        <taxon>Roseobacteraceae</taxon>
        <taxon>Epibacterium</taxon>
    </lineage>
</organism>
<evidence type="ECO:0000313" key="2">
    <source>
        <dbReference type="EMBL" id="SCZ65671.1"/>
    </source>
</evidence>
<evidence type="ECO:0000313" key="3">
    <source>
        <dbReference type="Proteomes" id="UP000198767"/>
    </source>
</evidence>
<dbReference type="Gene3D" id="3.10.450.50">
    <property type="match status" value="1"/>
</dbReference>
<dbReference type="RefSeq" id="WP_090218909.1">
    <property type="nucleotide sequence ID" value="NZ_CANMPF010000004.1"/>
</dbReference>
<protein>
    <submittedName>
        <fullName evidence="2">Ketosteroid isomerase homolog</fullName>
    </submittedName>
</protein>
<dbReference type="AlphaFoldDB" id="A0A1G5QWP9"/>
<dbReference type="EMBL" id="FMWG01000006">
    <property type="protein sequence ID" value="SCZ65671.1"/>
    <property type="molecule type" value="Genomic_DNA"/>
</dbReference>
<gene>
    <name evidence="2" type="ORF">SAMN04488118_10675</name>
</gene>
<dbReference type="Proteomes" id="UP000198767">
    <property type="component" value="Unassembled WGS sequence"/>
</dbReference>
<evidence type="ECO:0000259" key="1">
    <source>
        <dbReference type="Pfam" id="PF14534"/>
    </source>
</evidence>
<name>A0A1G5QWP9_9RHOB</name>
<proteinExistence type="predicted"/>